<feature type="region of interest" description="Disordered" evidence="1">
    <location>
        <begin position="30"/>
        <end position="56"/>
    </location>
</feature>
<keyword evidence="5" id="KW-1185">Reference proteome</keyword>
<protein>
    <submittedName>
        <fullName evidence="4">Type IV pilin N-terminal domain-containing protein</fullName>
    </submittedName>
</protein>
<evidence type="ECO:0000313" key="5">
    <source>
        <dbReference type="Proteomes" id="UP001208186"/>
    </source>
</evidence>
<reference evidence="4" key="1">
    <citation type="submission" date="2023-02" db="EMBL/GenBank/DDBJ databases">
        <title>Enrichment on poylsaccharides allowed isolation of novel metabolic and taxonomic groups of Haloarchaea.</title>
        <authorList>
            <person name="Sorokin D.Y."/>
            <person name="Elcheninov A.G."/>
            <person name="Khizhniak T.V."/>
            <person name="Kolganova T.V."/>
            <person name="Kublanov I.V."/>
        </authorList>
    </citation>
    <scope>NUCLEOTIDE SEQUENCE</scope>
    <source>
        <strain evidence="3 5">HArc-curdl5-1</strain>
        <strain evidence="4">HArc-curdl7</strain>
    </source>
</reference>
<evidence type="ECO:0000313" key="3">
    <source>
        <dbReference type="EMBL" id="MCU4718745.1"/>
    </source>
</evidence>
<dbReference type="Proteomes" id="UP001209746">
    <property type="component" value="Unassembled WGS sequence"/>
</dbReference>
<evidence type="ECO:0000313" key="4">
    <source>
        <dbReference type="EMBL" id="MCU4727732.1"/>
    </source>
</evidence>
<dbReference type="EMBL" id="JAOPKC010000014">
    <property type="protein sequence ID" value="MCU4718745.1"/>
    <property type="molecule type" value="Genomic_DNA"/>
</dbReference>
<sequence>MTRSYTRRRALRIGSAGIVGCLAGCTGLLNGDDNDSENDDTTPSTEDGGNNGERPPELGVVPGSATAVAHVDAAALLDGPVGESAIEGALSSVATQQPSYDGPESYDAALDTIETEFGLDPQGISSVTAFVGDQSSEEIGIVAETDYDEPDVLDVLQADGSVSKETYGGVTIYTDPGDSAVGVLGDGQYAAGPVGVVESVIDVTNGEKDAAGGDVVTTYEDAPSGPIRFGAVVPDEGDRQSAGALAAVETVRGGMSADGDQRRLVVEMEATDTDAAGRLTTTLERGLSELQSRMEGESGPLADALAQLDAVDVQRDGATVSMVHSASAEEAGNLMAVAVAVVGTFVLDLGESQAATYPRASFAFDYDAGAETVTITHQSGDAIDGSNLYVRGTTGNGTINAQWAGDYGVSEVMAGSRVTVQNVTDSFELRVVRDPADQEQSAVLAAMSGPEA</sequence>
<proteinExistence type="predicted"/>
<dbReference type="AlphaFoldDB" id="A0AAE3ICK6"/>
<comment type="caution">
    <text evidence="4">The sequence shown here is derived from an EMBL/GenBank/DDBJ whole genome shotgun (WGS) entry which is preliminary data.</text>
</comment>
<evidence type="ECO:0000259" key="2">
    <source>
        <dbReference type="Pfam" id="PF07790"/>
    </source>
</evidence>
<evidence type="ECO:0000256" key="1">
    <source>
        <dbReference type="SAM" id="MobiDB-lite"/>
    </source>
</evidence>
<evidence type="ECO:0000313" key="6">
    <source>
        <dbReference type="Proteomes" id="UP001209746"/>
    </source>
</evidence>
<dbReference type="InterPro" id="IPR012859">
    <property type="entry name" value="Pilin_N_archaeal"/>
</dbReference>
<dbReference type="Pfam" id="PF07790">
    <property type="entry name" value="Pilin_N"/>
    <property type="match status" value="1"/>
</dbReference>
<organism evidence="4 6">
    <name type="scientific">Halapricum hydrolyticum</name>
    <dbReference type="NCBI Taxonomy" id="2979991"/>
    <lineage>
        <taxon>Archaea</taxon>
        <taxon>Methanobacteriati</taxon>
        <taxon>Methanobacteriota</taxon>
        <taxon>Stenosarchaea group</taxon>
        <taxon>Halobacteria</taxon>
        <taxon>Halobacteriales</taxon>
        <taxon>Haloarculaceae</taxon>
        <taxon>Halapricum</taxon>
    </lineage>
</organism>
<dbReference type="EMBL" id="JAOPKD010000013">
    <property type="protein sequence ID" value="MCU4727732.1"/>
    <property type="molecule type" value="Genomic_DNA"/>
</dbReference>
<feature type="domain" description="Archaeal Type IV pilin N-terminal" evidence="2">
    <location>
        <begin position="336"/>
        <end position="391"/>
    </location>
</feature>
<name>A0AAE3ICK6_9EURY</name>
<dbReference type="Proteomes" id="UP001208186">
    <property type="component" value="Unassembled WGS sequence"/>
</dbReference>
<accession>A0AAE3ICK6</accession>
<gene>
    <name evidence="4" type="ORF">OB914_12225</name>
    <name evidence="3" type="ORF">OB916_11805</name>
</gene>